<reference evidence="3" key="1">
    <citation type="submission" date="2017-10" db="EMBL/GenBank/DDBJ databases">
        <title>Completed PacBio SMRT sequence of Methylosinus trichosporium OB3b reveals presence of a third large plasmid.</title>
        <authorList>
            <person name="Charles T.C."/>
            <person name="Lynch M.D.J."/>
            <person name="Heil J.R."/>
            <person name="Cheng J."/>
        </authorList>
    </citation>
    <scope>NUCLEOTIDE SEQUENCE [LARGE SCALE GENOMIC DNA]</scope>
    <source>
        <strain evidence="3">OB3b</strain>
    </source>
</reference>
<dbReference type="InterPro" id="IPR002937">
    <property type="entry name" value="Amino_oxidase"/>
</dbReference>
<dbReference type="SUPFAM" id="SSF51905">
    <property type="entry name" value="FAD/NAD(P)-binding domain"/>
    <property type="match status" value="1"/>
</dbReference>
<dbReference type="PANTHER" id="PTHR42923:SF47">
    <property type="entry name" value="BLR3003 PROTEIN"/>
    <property type="match status" value="1"/>
</dbReference>
<dbReference type="PANTHER" id="PTHR42923">
    <property type="entry name" value="PROTOPORPHYRINOGEN OXIDASE"/>
    <property type="match status" value="1"/>
</dbReference>
<dbReference type="STRING" id="595536.GCA_000178815_02818"/>
<sequence>MTGTVHIVGAGLAGLACALRLAGDGRRVTLYEAARMAGGRCRSYHDPSLDLVIDNGNHLLLSGNHAALDYARRIGAAGELVGPKECVFDFLDTRTGERWRLRPNASRLPWWIFVADRRVPGSSPRDYLGALPLLRARSGATIGETMNCSGPLYERLWGPVLLSALNTEPRQSSAELAGAVLRESLAAGGAACRPLVARRGLGAAFIEPALATLAAAGVAPRFAARLRAVEFAGERAAALDFGEERVALGREDAVALAVPPWTAQELLPGLVAPDEFRGIVNAHFKIAPPPGQPALLGMIGSLTEWLFAFEDRLSVTISGADRLMDEPRESLAARIWAEVAAVTGLPGELPPWQIVKEKRATFAATPTQQRRRPDAATRWRNLFLAGDWTATGLPATIEGAIRSGDRAAALAADRRA</sequence>
<dbReference type="InterPro" id="IPR036188">
    <property type="entry name" value="FAD/NAD-bd_sf"/>
</dbReference>
<evidence type="ECO:0000313" key="3">
    <source>
        <dbReference type="Proteomes" id="UP000230709"/>
    </source>
</evidence>
<dbReference type="Pfam" id="PF01593">
    <property type="entry name" value="Amino_oxidase"/>
    <property type="match status" value="1"/>
</dbReference>
<dbReference type="NCBIfam" id="TIGR03467">
    <property type="entry name" value="HpnE"/>
    <property type="match status" value="1"/>
</dbReference>
<dbReference type="AlphaFoldDB" id="A0A2D2D0E3"/>
<dbReference type="Gene3D" id="3.50.50.60">
    <property type="entry name" value="FAD/NAD(P)-binding domain"/>
    <property type="match status" value="2"/>
</dbReference>
<dbReference type="EMBL" id="CP023737">
    <property type="protein sequence ID" value="ATQ68471.1"/>
    <property type="molecule type" value="Genomic_DNA"/>
</dbReference>
<evidence type="ECO:0000313" key="2">
    <source>
        <dbReference type="EMBL" id="ATQ68471.1"/>
    </source>
</evidence>
<proteinExistence type="predicted"/>
<gene>
    <name evidence="2" type="ORF">CQW49_11730</name>
</gene>
<evidence type="ECO:0000259" key="1">
    <source>
        <dbReference type="Pfam" id="PF01593"/>
    </source>
</evidence>
<dbReference type="Proteomes" id="UP000230709">
    <property type="component" value="Chromosome"/>
</dbReference>
<dbReference type="GO" id="GO:0016491">
    <property type="term" value="F:oxidoreductase activity"/>
    <property type="evidence" value="ECO:0007669"/>
    <property type="project" value="InterPro"/>
</dbReference>
<feature type="domain" description="Amine oxidase" evidence="1">
    <location>
        <begin position="12"/>
        <end position="409"/>
    </location>
</feature>
<dbReference type="RefSeq" id="WP_003614895.1">
    <property type="nucleotide sequence ID" value="NZ_ADVE02000001.1"/>
</dbReference>
<dbReference type="Gene3D" id="3.90.660.10">
    <property type="match status" value="1"/>
</dbReference>
<dbReference type="KEGG" id="mtw:CQW49_11730"/>
<organism evidence="2 3">
    <name type="scientific">Methylosinus trichosporium (strain ATCC 35070 / NCIMB 11131 / UNIQEM 75 / OB3b)</name>
    <dbReference type="NCBI Taxonomy" id="595536"/>
    <lineage>
        <taxon>Bacteria</taxon>
        <taxon>Pseudomonadati</taxon>
        <taxon>Pseudomonadota</taxon>
        <taxon>Alphaproteobacteria</taxon>
        <taxon>Hyphomicrobiales</taxon>
        <taxon>Methylocystaceae</taxon>
        <taxon>Methylosinus</taxon>
    </lineage>
</organism>
<accession>A0A2D2D0E3</accession>
<protein>
    <recommendedName>
        <fullName evidence="1">Amine oxidase domain-containing protein</fullName>
    </recommendedName>
</protein>
<name>A0A2D2D0E3_METT3</name>
<dbReference type="InterPro" id="IPR017830">
    <property type="entry name" value="SQase_HpnE"/>
</dbReference>
<dbReference type="InterPro" id="IPR050464">
    <property type="entry name" value="Zeta_carotene_desat/Oxidored"/>
</dbReference>
<keyword evidence="3" id="KW-1185">Reference proteome</keyword>